<sequence>MRFVTYDRDGSPQPAVLRGAELVDLDVPRIIDLIRLGDDGLRHAAAALDRPANAVLDDVHLLSPIPLPERFVLATGWNYLEHFTEGIGKRNDTVVELPEYPSFFAKADTTVIGPRDPLPYDAALTEQLDGEGEIAVVIGTGGRNIPVDQVPRHLFGYTLANDVTARDIQRRHGGQWLKGKSVDGTCPLGPVLVTPDELDPEVPLDLTYSVNGEVMQDATTDLMIFSIAELVSSLSEAMTLQPGDILLTGTPAGAGYARNPPRFLAPGDEVVVASSALGELRNRVVEQSLTTYTPHAVESAAEV</sequence>
<evidence type="ECO:0000256" key="2">
    <source>
        <dbReference type="ARBA" id="ARBA00022723"/>
    </source>
</evidence>
<dbReference type="GO" id="GO:0016787">
    <property type="term" value="F:hydrolase activity"/>
    <property type="evidence" value="ECO:0007669"/>
    <property type="project" value="UniProtKB-KW"/>
</dbReference>
<keyword evidence="4" id="KW-0378">Hydrolase</keyword>
<dbReference type="SUPFAM" id="SSF56529">
    <property type="entry name" value="FAH"/>
    <property type="match status" value="1"/>
</dbReference>
<gene>
    <name evidence="4" type="ORF">E1212_18820</name>
</gene>
<protein>
    <submittedName>
        <fullName evidence="4">FAA hydrolase family protein</fullName>
    </submittedName>
</protein>
<keyword evidence="2" id="KW-0479">Metal-binding</keyword>
<dbReference type="FunFam" id="3.90.850.10:FF:000002">
    <property type="entry name" value="2-hydroxyhepta-2,4-diene-1,7-dioate isomerase"/>
    <property type="match status" value="1"/>
</dbReference>
<evidence type="ECO:0000256" key="1">
    <source>
        <dbReference type="ARBA" id="ARBA00010211"/>
    </source>
</evidence>
<dbReference type="GO" id="GO:0019752">
    <property type="term" value="P:carboxylic acid metabolic process"/>
    <property type="evidence" value="ECO:0007669"/>
    <property type="project" value="UniProtKB-ARBA"/>
</dbReference>
<reference evidence="4 5" key="1">
    <citation type="submission" date="2019-02" db="EMBL/GenBank/DDBJ databases">
        <title>Draft genome sequences of novel Actinobacteria.</title>
        <authorList>
            <person name="Sahin N."/>
            <person name="Ay H."/>
            <person name="Saygin H."/>
        </authorList>
    </citation>
    <scope>NUCLEOTIDE SEQUENCE [LARGE SCALE GENOMIC DNA]</scope>
    <source>
        <strain evidence="4 5">KC603</strain>
    </source>
</reference>
<evidence type="ECO:0000313" key="4">
    <source>
        <dbReference type="EMBL" id="TDC49252.1"/>
    </source>
</evidence>
<evidence type="ECO:0000259" key="3">
    <source>
        <dbReference type="Pfam" id="PF01557"/>
    </source>
</evidence>
<dbReference type="OrthoDB" id="9805307at2"/>
<dbReference type="GO" id="GO:0046872">
    <property type="term" value="F:metal ion binding"/>
    <property type="evidence" value="ECO:0007669"/>
    <property type="project" value="UniProtKB-KW"/>
</dbReference>
<dbReference type="AlphaFoldDB" id="A0A4R4RKV5"/>
<dbReference type="Gene3D" id="3.90.850.10">
    <property type="entry name" value="Fumarylacetoacetase-like, C-terminal domain"/>
    <property type="match status" value="1"/>
</dbReference>
<evidence type="ECO:0000313" key="5">
    <source>
        <dbReference type="Proteomes" id="UP000295621"/>
    </source>
</evidence>
<keyword evidence="5" id="KW-1185">Reference proteome</keyword>
<dbReference type="InterPro" id="IPR036663">
    <property type="entry name" value="Fumarylacetoacetase_C_sf"/>
</dbReference>
<dbReference type="GO" id="GO:0016853">
    <property type="term" value="F:isomerase activity"/>
    <property type="evidence" value="ECO:0007669"/>
    <property type="project" value="UniProtKB-ARBA"/>
</dbReference>
<dbReference type="EMBL" id="SMKL01000044">
    <property type="protein sequence ID" value="TDC49252.1"/>
    <property type="molecule type" value="Genomic_DNA"/>
</dbReference>
<name>A0A4R4RKV5_9ACTN</name>
<dbReference type="Proteomes" id="UP000295621">
    <property type="component" value="Unassembled WGS sequence"/>
</dbReference>
<dbReference type="PANTHER" id="PTHR42796:SF4">
    <property type="entry name" value="FUMARYLACETOACETATE HYDROLASE DOMAIN-CONTAINING PROTEIN 2A"/>
    <property type="match status" value="1"/>
</dbReference>
<organism evidence="4 5">
    <name type="scientific">Jiangella ureilytica</name>
    <dbReference type="NCBI Taxonomy" id="2530374"/>
    <lineage>
        <taxon>Bacteria</taxon>
        <taxon>Bacillati</taxon>
        <taxon>Actinomycetota</taxon>
        <taxon>Actinomycetes</taxon>
        <taxon>Jiangellales</taxon>
        <taxon>Jiangellaceae</taxon>
        <taxon>Jiangella</taxon>
    </lineage>
</organism>
<comment type="caution">
    <text evidence="4">The sequence shown here is derived from an EMBL/GenBank/DDBJ whole genome shotgun (WGS) entry which is preliminary data.</text>
</comment>
<dbReference type="Pfam" id="PF01557">
    <property type="entry name" value="FAA_hydrolase"/>
    <property type="match status" value="1"/>
</dbReference>
<dbReference type="RefSeq" id="WP_131985236.1">
    <property type="nucleotide sequence ID" value="NZ_SMKL01000044.1"/>
</dbReference>
<dbReference type="PANTHER" id="PTHR42796">
    <property type="entry name" value="FUMARYLACETOACETATE HYDROLASE DOMAIN-CONTAINING PROTEIN 2A-RELATED"/>
    <property type="match status" value="1"/>
</dbReference>
<proteinExistence type="inferred from homology"/>
<feature type="domain" description="Fumarylacetoacetase-like C-terminal" evidence="3">
    <location>
        <begin position="73"/>
        <end position="285"/>
    </location>
</feature>
<dbReference type="InterPro" id="IPR051121">
    <property type="entry name" value="FAH"/>
</dbReference>
<comment type="similarity">
    <text evidence="1">Belongs to the FAH family.</text>
</comment>
<accession>A0A4R4RKV5</accession>
<dbReference type="InterPro" id="IPR011234">
    <property type="entry name" value="Fumarylacetoacetase-like_C"/>
</dbReference>